<comment type="caution">
    <text evidence="3">The sequence shown here is derived from an EMBL/GenBank/DDBJ whole genome shotgun (WGS) entry which is preliminary data.</text>
</comment>
<dbReference type="Proteomes" id="UP000721844">
    <property type="component" value="Unassembled WGS sequence"/>
</dbReference>
<dbReference type="SMART" id="SM00822">
    <property type="entry name" value="PKS_KR"/>
    <property type="match status" value="1"/>
</dbReference>
<accession>A0A964E646</accession>
<gene>
    <name evidence="3" type="ORF">ACELLULO517_20480</name>
</gene>
<proteinExistence type="inferred from homology"/>
<name>A0A964E646_9PROT</name>
<dbReference type="Gene3D" id="3.40.50.720">
    <property type="entry name" value="NAD(P)-binding Rossmann-like Domain"/>
    <property type="match status" value="1"/>
</dbReference>
<dbReference type="FunFam" id="3.40.50.720:FF:000084">
    <property type="entry name" value="Short-chain dehydrogenase reductase"/>
    <property type="match status" value="1"/>
</dbReference>
<dbReference type="PANTHER" id="PTHR42760:SF40">
    <property type="entry name" value="3-OXOACYL-[ACYL-CARRIER-PROTEIN] REDUCTASE, CHLOROPLASTIC"/>
    <property type="match status" value="1"/>
</dbReference>
<dbReference type="SUPFAM" id="SSF51735">
    <property type="entry name" value="NAD(P)-binding Rossmann-fold domains"/>
    <property type="match status" value="1"/>
</dbReference>
<evidence type="ECO:0000313" key="4">
    <source>
        <dbReference type="Proteomes" id="UP000721844"/>
    </source>
</evidence>
<dbReference type="Pfam" id="PF13561">
    <property type="entry name" value="adh_short_C2"/>
    <property type="match status" value="1"/>
</dbReference>
<dbReference type="PRINTS" id="PR00081">
    <property type="entry name" value="GDHRDH"/>
</dbReference>
<dbReference type="PRINTS" id="PR00080">
    <property type="entry name" value="SDRFAMILY"/>
</dbReference>
<dbReference type="GO" id="GO:0016616">
    <property type="term" value="F:oxidoreductase activity, acting on the CH-OH group of donors, NAD or NADP as acceptor"/>
    <property type="evidence" value="ECO:0007669"/>
    <property type="project" value="TreeGrafter"/>
</dbReference>
<dbReference type="AlphaFoldDB" id="A0A964E646"/>
<dbReference type="PANTHER" id="PTHR42760">
    <property type="entry name" value="SHORT-CHAIN DEHYDROGENASES/REDUCTASES FAMILY MEMBER"/>
    <property type="match status" value="1"/>
</dbReference>
<dbReference type="GO" id="GO:0030497">
    <property type="term" value="P:fatty acid elongation"/>
    <property type="evidence" value="ECO:0007669"/>
    <property type="project" value="TreeGrafter"/>
</dbReference>
<evidence type="ECO:0000256" key="1">
    <source>
        <dbReference type="ARBA" id="ARBA00006484"/>
    </source>
</evidence>
<organism evidence="3 4">
    <name type="scientific">Acidisoma cellulosilyticum</name>
    <dbReference type="NCBI Taxonomy" id="2802395"/>
    <lineage>
        <taxon>Bacteria</taxon>
        <taxon>Pseudomonadati</taxon>
        <taxon>Pseudomonadota</taxon>
        <taxon>Alphaproteobacteria</taxon>
        <taxon>Acetobacterales</taxon>
        <taxon>Acidocellaceae</taxon>
        <taxon>Acidisoma</taxon>
    </lineage>
</organism>
<dbReference type="RefSeq" id="WP_227309291.1">
    <property type="nucleotide sequence ID" value="NZ_JAESVA010000008.1"/>
</dbReference>
<evidence type="ECO:0000313" key="3">
    <source>
        <dbReference type="EMBL" id="MCB8882633.1"/>
    </source>
</evidence>
<protein>
    <submittedName>
        <fullName evidence="3">3-oxoacyl-ACP reductase FabG</fullName>
    </submittedName>
</protein>
<feature type="domain" description="Ketoreductase" evidence="2">
    <location>
        <begin position="9"/>
        <end position="199"/>
    </location>
</feature>
<reference evidence="3 4" key="1">
    <citation type="journal article" date="2021" name="Microorganisms">
        <title>Acidisoma silvae sp. nov. and Acidisomacellulosilytica sp. nov., Two Acidophilic Bacteria Isolated from Decaying Wood, Hydrolyzing Cellulose and Producing Poly-3-hydroxybutyrate.</title>
        <authorList>
            <person name="Mieszkin S."/>
            <person name="Pouder E."/>
            <person name="Uroz S."/>
            <person name="Simon-Colin C."/>
            <person name="Alain K."/>
        </authorList>
    </citation>
    <scope>NUCLEOTIDE SEQUENCE [LARGE SCALE GENOMIC DNA]</scope>
    <source>
        <strain evidence="3 4">HW T5.17</strain>
    </source>
</reference>
<evidence type="ECO:0000259" key="2">
    <source>
        <dbReference type="SMART" id="SM00822"/>
    </source>
</evidence>
<sequence length="257" mass="26258">MTGLRLDGRVALITGAAGSIGSAIARCFAAAGAHLCLADRGPMAPLAAEVAALGRRAIMATVDVTLPAEIDALVARTLDAFGRLDILVNVAGVTSMGNAATLAVAEWDRVLAINLKGSFLCCQAVIPAMRQQRYGRIINLGSVLGKNGGNARPWIDPAEQERAGNIAYGVSKAGVHAMTAYLARELAADGITVNAIAPGPIATAMTTSLPATIQALIPVKRMGQAEDVADAALFLAGAQASFVTGEVLDVNGGIWSD</sequence>
<keyword evidence="4" id="KW-1185">Reference proteome</keyword>
<dbReference type="InterPro" id="IPR036291">
    <property type="entry name" value="NAD(P)-bd_dom_sf"/>
</dbReference>
<dbReference type="InterPro" id="IPR002347">
    <property type="entry name" value="SDR_fam"/>
</dbReference>
<comment type="similarity">
    <text evidence="1">Belongs to the short-chain dehydrogenases/reductases (SDR) family.</text>
</comment>
<dbReference type="InterPro" id="IPR057326">
    <property type="entry name" value="KR_dom"/>
</dbReference>
<dbReference type="EMBL" id="JAESVA010000008">
    <property type="protein sequence ID" value="MCB8882633.1"/>
    <property type="molecule type" value="Genomic_DNA"/>
</dbReference>